<dbReference type="Proteomes" id="UP001050691">
    <property type="component" value="Unassembled WGS sequence"/>
</dbReference>
<proteinExistence type="predicted"/>
<feature type="region of interest" description="Disordered" evidence="1">
    <location>
        <begin position="46"/>
        <end position="71"/>
    </location>
</feature>
<feature type="compositionally biased region" description="Low complexity" evidence="1">
    <location>
        <begin position="460"/>
        <end position="477"/>
    </location>
</feature>
<feature type="compositionally biased region" description="Basic and acidic residues" evidence="1">
    <location>
        <begin position="719"/>
        <end position="735"/>
    </location>
</feature>
<protein>
    <submittedName>
        <fullName evidence="2">Uncharacterized protein</fullName>
    </submittedName>
</protein>
<accession>A0AAV5AJJ3</accession>
<feature type="compositionally biased region" description="Polar residues" evidence="1">
    <location>
        <begin position="600"/>
        <end position="609"/>
    </location>
</feature>
<sequence length="741" mass="80801">MVEIPDRENLESMSRTDIQKLCKDNNIKANMRTDEMINALCDLMNGKDVPRPTRSISERTGSQPPNSRVVSVAAPVRSTSSKLDDTIPTKKVALQPSESNTDVESVVSTPASLISVPTTRRKAKDIQTRLGKGRPVAAGGSGARKITKAFSRGTGRKTRTSMVLQAPIPEEAVEELVEKVTPPATEEITVTNIEPAIRLPSPHSPQPRFNPLQAHSHQDIENNAPVGLPTPTSSHPSYSLPQMSTLETRLTELEGSNFAGRLSKMETTLTDLQSPFVEVSALKNLYERLDTANKDVEAQVVELTKMHTELKARTTTLENQVKDLLSENLSLKQKISELQSTKPSAEDIRMPSGMPAQKDGGNKGEVDNNRPTLVQNPPLIGPADLSPSEPALGKRIRCDTPDSSSGTENPQQTVDAEIDAIHRVRRPQKKPRLDPDEDTIPFPFADRTGGPPTSTPRQPPISRQQPSASPPSFFTASCAAPTPLQKKKDDMEFYLHFDEDNTQLPSDQDGNSKLPERPKSAILRTPSPKTIKLPGISAGSLNPIHDSSFFAGTHPVFQGHLQTGELPFPLIPTTPPNPNDILNQSAQYATPRLGDPWRPQTGTSDTQISGMRGVSGFDTSDGDGVAKSPPSPDTRSVRPSTSRRERTDKYNPYFTPQRGPGGSKQRTGLTPIRGFSLGLKSPALLSTVAEDERGENADEDSTEHSPPQLRTLYGTEIDGDSRFGDFGRDLGKTEWGRFLPR</sequence>
<name>A0AAV5AJJ3_9AGAM</name>
<feature type="region of interest" description="Disordered" evidence="1">
    <location>
        <begin position="689"/>
        <end position="741"/>
    </location>
</feature>
<comment type="caution">
    <text evidence="2">The sequence shown here is derived from an EMBL/GenBank/DDBJ whole genome shotgun (WGS) entry which is preliminary data.</text>
</comment>
<feature type="region of interest" description="Disordered" evidence="1">
    <location>
        <begin position="501"/>
        <end position="531"/>
    </location>
</feature>
<gene>
    <name evidence="2" type="ORF">Clacol_009072</name>
</gene>
<feature type="compositionally biased region" description="Polar residues" evidence="1">
    <location>
        <begin position="401"/>
        <end position="414"/>
    </location>
</feature>
<keyword evidence="3" id="KW-1185">Reference proteome</keyword>
<evidence type="ECO:0000256" key="1">
    <source>
        <dbReference type="SAM" id="MobiDB-lite"/>
    </source>
</evidence>
<dbReference type="EMBL" id="BPWL01000010">
    <property type="protein sequence ID" value="GJJ14804.1"/>
    <property type="molecule type" value="Genomic_DNA"/>
</dbReference>
<evidence type="ECO:0000313" key="3">
    <source>
        <dbReference type="Proteomes" id="UP001050691"/>
    </source>
</evidence>
<feature type="compositionally biased region" description="Polar residues" evidence="1">
    <location>
        <begin position="502"/>
        <end position="511"/>
    </location>
</feature>
<reference evidence="2" key="1">
    <citation type="submission" date="2021-10" db="EMBL/GenBank/DDBJ databases">
        <title>De novo Genome Assembly of Clathrus columnatus (Basidiomycota, Fungi) Using Illumina and Nanopore Sequence Data.</title>
        <authorList>
            <person name="Ogiso-Tanaka E."/>
            <person name="Itagaki H."/>
            <person name="Hosoya T."/>
            <person name="Hosaka K."/>
        </authorList>
    </citation>
    <scope>NUCLEOTIDE SEQUENCE</scope>
    <source>
        <strain evidence="2">MO-923</strain>
    </source>
</reference>
<evidence type="ECO:0000313" key="2">
    <source>
        <dbReference type="EMBL" id="GJJ14804.1"/>
    </source>
</evidence>
<feature type="region of interest" description="Disordered" evidence="1">
    <location>
        <begin position="590"/>
        <end position="670"/>
    </location>
</feature>
<dbReference type="AlphaFoldDB" id="A0AAV5AJJ3"/>
<feature type="compositionally biased region" description="Polar residues" evidence="1">
    <location>
        <begin position="54"/>
        <end position="66"/>
    </location>
</feature>
<organism evidence="2 3">
    <name type="scientific">Clathrus columnatus</name>
    <dbReference type="NCBI Taxonomy" id="1419009"/>
    <lineage>
        <taxon>Eukaryota</taxon>
        <taxon>Fungi</taxon>
        <taxon>Dikarya</taxon>
        <taxon>Basidiomycota</taxon>
        <taxon>Agaricomycotina</taxon>
        <taxon>Agaricomycetes</taxon>
        <taxon>Phallomycetidae</taxon>
        <taxon>Phallales</taxon>
        <taxon>Clathraceae</taxon>
        <taxon>Clathrus</taxon>
    </lineage>
</organism>
<feature type="region of interest" description="Disordered" evidence="1">
    <location>
        <begin position="336"/>
        <end position="478"/>
    </location>
</feature>